<comment type="caution">
    <text evidence="2">The sequence shown here is derived from an EMBL/GenBank/DDBJ whole genome shotgun (WGS) entry which is preliminary data.</text>
</comment>
<dbReference type="OrthoDB" id="117791at2759"/>
<reference evidence="2 3" key="1">
    <citation type="journal article" date="2017" name="Genome Biol. Evol.">
        <title>Phytophthora megakarya and P. palmivora, closely related causal agents of cacao black pod rot, underwent increases in genome sizes and gene numbers by different mechanisms.</title>
        <authorList>
            <person name="Ali S.S."/>
            <person name="Shao J."/>
            <person name="Lary D.J."/>
            <person name="Kronmiller B."/>
            <person name="Shen D."/>
            <person name="Strem M.D."/>
            <person name="Amoako-Attah I."/>
            <person name="Akrofi A.Y."/>
            <person name="Begoude B.A."/>
            <person name="Ten Hoopen G.M."/>
            <person name="Coulibaly K."/>
            <person name="Kebe B.I."/>
            <person name="Melnick R.L."/>
            <person name="Guiltinan M.J."/>
            <person name="Tyler B.M."/>
            <person name="Meinhardt L.W."/>
            <person name="Bailey B.A."/>
        </authorList>
    </citation>
    <scope>NUCLEOTIDE SEQUENCE [LARGE SCALE GENOMIC DNA]</scope>
    <source>
        <strain evidence="3">sbr112.9</strain>
    </source>
</reference>
<dbReference type="Proteomes" id="UP000237271">
    <property type="component" value="Unassembled WGS sequence"/>
</dbReference>
<evidence type="ECO:0000313" key="3">
    <source>
        <dbReference type="Proteomes" id="UP000237271"/>
    </source>
</evidence>
<proteinExistence type="predicted"/>
<dbReference type="AlphaFoldDB" id="A0A2P4Y3Q1"/>
<dbReference type="EMBL" id="NCKW01005784">
    <property type="protein sequence ID" value="POM72445.1"/>
    <property type="molecule type" value="Genomic_DNA"/>
</dbReference>
<accession>A0A2P4Y3Q1</accession>
<protein>
    <submittedName>
        <fullName evidence="2">Uncharacterized protein</fullName>
    </submittedName>
</protein>
<feature type="non-terminal residue" evidence="2">
    <location>
        <position position="203"/>
    </location>
</feature>
<sequence length="203" mass="22618">MPRHSSKAPKVSTSSPLDELVNNSSPDHCTNKKRKPTYLVRKVRPEEEKTLRDEILQLEAQVAVLKAQGMPPGSAIAIDTKLQEAKGKSKVLTDTAKLQYLGIAAAQSLMMECMRTHYSNPLCTRICLKTDWTARRATLLDIREEKLRNAYDYVVTRSREAAGGQDQRSSELFETDNGDICSLGSAVIHFPGVKSLRQVFEAL</sequence>
<evidence type="ECO:0000313" key="2">
    <source>
        <dbReference type="EMBL" id="POM72445.1"/>
    </source>
</evidence>
<name>A0A2P4Y3Q1_9STRA</name>
<feature type="region of interest" description="Disordered" evidence="1">
    <location>
        <begin position="1"/>
        <end position="37"/>
    </location>
</feature>
<evidence type="ECO:0000256" key="1">
    <source>
        <dbReference type="SAM" id="MobiDB-lite"/>
    </source>
</evidence>
<feature type="compositionally biased region" description="Polar residues" evidence="1">
    <location>
        <begin position="11"/>
        <end position="28"/>
    </location>
</feature>
<organism evidence="2 3">
    <name type="scientific">Phytophthora palmivora</name>
    <dbReference type="NCBI Taxonomy" id="4796"/>
    <lineage>
        <taxon>Eukaryota</taxon>
        <taxon>Sar</taxon>
        <taxon>Stramenopiles</taxon>
        <taxon>Oomycota</taxon>
        <taxon>Peronosporomycetes</taxon>
        <taxon>Peronosporales</taxon>
        <taxon>Peronosporaceae</taxon>
        <taxon>Phytophthora</taxon>
    </lineage>
</organism>
<keyword evidence="3" id="KW-1185">Reference proteome</keyword>
<gene>
    <name evidence="2" type="ORF">PHPALM_10837</name>
</gene>